<name>S4A7E6_9ACTN</name>
<dbReference type="Pfam" id="PF18130">
    <property type="entry name" value="ATPgrasp_N"/>
    <property type="match status" value="1"/>
</dbReference>
<dbReference type="InterPro" id="IPR052032">
    <property type="entry name" value="ATP-dep_AA_Ligase"/>
</dbReference>
<dbReference type="GO" id="GO:0046872">
    <property type="term" value="F:metal ion binding"/>
    <property type="evidence" value="ECO:0007669"/>
    <property type="project" value="InterPro"/>
</dbReference>
<keyword evidence="8" id="KW-1185">Reference proteome</keyword>
<dbReference type="GO" id="GO:0005524">
    <property type="term" value="F:ATP binding"/>
    <property type="evidence" value="ECO:0007669"/>
    <property type="project" value="UniProtKB-UniRule"/>
</dbReference>
<dbReference type="PROSITE" id="PS50975">
    <property type="entry name" value="ATP_GRASP"/>
    <property type="match status" value="1"/>
</dbReference>
<feature type="region of interest" description="Disordered" evidence="5">
    <location>
        <begin position="425"/>
        <end position="444"/>
    </location>
</feature>
<dbReference type="InterPro" id="IPR041472">
    <property type="entry name" value="BL00235/CARNS1_N"/>
</dbReference>
<evidence type="ECO:0000256" key="2">
    <source>
        <dbReference type="ARBA" id="ARBA00022741"/>
    </source>
</evidence>
<proteinExistence type="predicted"/>
<dbReference type="PANTHER" id="PTHR43585:SF2">
    <property type="entry name" value="ATP-GRASP ENZYME FSQD"/>
    <property type="match status" value="1"/>
</dbReference>
<accession>S4A7E6</accession>
<dbReference type="SMART" id="SM01209">
    <property type="entry name" value="GARS_A"/>
    <property type="match status" value="1"/>
</dbReference>
<sequence>MAHILFADMSQAGLHTLRRALVLGHTVTFIRGTAVEHYTVDDSFRELVGRVDRLVEIPDTYDVDALCSAMAAVHVRHPVDAVISQCDPMMEALAVACERLGLRFTGARGMRNARDKARTREVLEAADVPSARFAVAHSIEDAVSAAGRIGYPVVVKPVSGMDSAMALHARGPAQVAAAAGRILAAAADPDAFPPVRALLARGVLVEEYLAGDLVSAEIGVLDGVTHRFLVCGRSRAKDNDCVEMGAVLPANVPPGQVDACFRYAEEVCRVLGLDLGVFHVEIMLTARGPVLVEVNPRVMGGVMTLLHKLLTGIDFCDHVIDIHLLRTPRPSPPAPDRTVTARRIMPRADGKLSDDLDLSWLDGAEPGIVNFENFRLAPGTPVRAQEVLGRFAVMGDTWAEAMARADALLPRFERCLGVPLYQSAPAAGRAGPRDGVPQEPAPSF</sequence>
<evidence type="ECO:0000256" key="1">
    <source>
        <dbReference type="ARBA" id="ARBA00022598"/>
    </source>
</evidence>
<dbReference type="EMBL" id="AOPZ01000008">
    <property type="protein sequence ID" value="EPH46690.1"/>
    <property type="molecule type" value="Genomic_DNA"/>
</dbReference>
<protein>
    <submittedName>
        <fullName evidence="7">Putative Argininosuccinate lyase 2</fullName>
    </submittedName>
</protein>
<organism evidence="7 8">
    <name type="scientific">Streptomyces aurantiacus JA 4570</name>
    <dbReference type="NCBI Taxonomy" id="1286094"/>
    <lineage>
        <taxon>Bacteria</taxon>
        <taxon>Bacillati</taxon>
        <taxon>Actinomycetota</taxon>
        <taxon>Actinomycetes</taxon>
        <taxon>Kitasatosporales</taxon>
        <taxon>Streptomycetaceae</taxon>
        <taxon>Streptomyces</taxon>
        <taxon>Streptomyces aurantiacus group</taxon>
    </lineage>
</organism>
<keyword evidence="3 4" id="KW-0067">ATP-binding</keyword>
<dbReference type="SUPFAM" id="SSF56059">
    <property type="entry name" value="Glutathione synthetase ATP-binding domain-like"/>
    <property type="match status" value="1"/>
</dbReference>
<gene>
    <name evidence="7" type="ORF">STRAU_0243</name>
</gene>
<dbReference type="Proteomes" id="UP000014629">
    <property type="component" value="Unassembled WGS sequence"/>
</dbReference>
<dbReference type="Gene3D" id="3.30.470.20">
    <property type="entry name" value="ATP-grasp fold, B domain"/>
    <property type="match status" value="1"/>
</dbReference>
<dbReference type="RefSeq" id="WP_016638377.1">
    <property type="nucleotide sequence ID" value="NZ_AOPZ01000008.1"/>
</dbReference>
<evidence type="ECO:0000259" key="6">
    <source>
        <dbReference type="PROSITE" id="PS50975"/>
    </source>
</evidence>
<dbReference type="GO" id="GO:0016874">
    <property type="term" value="F:ligase activity"/>
    <property type="evidence" value="ECO:0007669"/>
    <property type="project" value="UniProtKB-KW"/>
</dbReference>
<evidence type="ECO:0000256" key="4">
    <source>
        <dbReference type="PROSITE-ProRule" id="PRU00409"/>
    </source>
</evidence>
<dbReference type="GO" id="GO:0016829">
    <property type="term" value="F:lyase activity"/>
    <property type="evidence" value="ECO:0007669"/>
    <property type="project" value="UniProtKB-KW"/>
</dbReference>
<keyword evidence="7" id="KW-0456">Lyase</keyword>
<dbReference type="OrthoDB" id="24041at2"/>
<keyword evidence="2 4" id="KW-0547">Nucleotide-binding</keyword>
<evidence type="ECO:0000313" key="7">
    <source>
        <dbReference type="EMBL" id="EPH46690.1"/>
    </source>
</evidence>
<dbReference type="InterPro" id="IPR011761">
    <property type="entry name" value="ATP-grasp"/>
</dbReference>
<dbReference type="PATRIC" id="fig|1286094.4.peg.240"/>
<evidence type="ECO:0000313" key="8">
    <source>
        <dbReference type="Proteomes" id="UP000014629"/>
    </source>
</evidence>
<dbReference type="Pfam" id="PF13535">
    <property type="entry name" value="ATP-grasp_4"/>
    <property type="match status" value="1"/>
</dbReference>
<dbReference type="AlphaFoldDB" id="S4A7E6"/>
<dbReference type="Gene3D" id="3.40.50.20">
    <property type="match status" value="1"/>
</dbReference>
<feature type="domain" description="ATP-grasp" evidence="6">
    <location>
        <begin position="120"/>
        <end position="324"/>
    </location>
</feature>
<keyword evidence="1" id="KW-0436">Ligase</keyword>
<reference evidence="7 8" key="1">
    <citation type="submission" date="2013-02" db="EMBL/GenBank/DDBJ databases">
        <title>Draft Genome Sequence of Streptomyces aurantiacus, Which Produces Setomimycin.</title>
        <authorList>
            <person name="Gruening B.A."/>
            <person name="Praeg A."/>
            <person name="Erxleben A."/>
            <person name="Guenther S."/>
            <person name="Mueller M."/>
        </authorList>
    </citation>
    <scope>NUCLEOTIDE SEQUENCE [LARGE SCALE GENOMIC DNA]</scope>
    <source>
        <strain evidence="7 8">JA 4570</strain>
    </source>
</reference>
<dbReference type="PANTHER" id="PTHR43585">
    <property type="entry name" value="FUMIPYRROLE BIOSYNTHESIS PROTEIN C"/>
    <property type="match status" value="1"/>
</dbReference>
<comment type="caution">
    <text evidence="7">The sequence shown here is derived from an EMBL/GenBank/DDBJ whole genome shotgun (WGS) entry which is preliminary data.</text>
</comment>
<evidence type="ECO:0000256" key="5">
    <source>
        <dbReference type="SAM" id="MobiDB-lite"/>
    </source>
</evidence>
<evidence type="ECO:0000256" key="3">
    <source>
        <dbReference type="ARBA" id="ARBA00022840"/>
    </source>
</evidence>